<dbReference type="Proteomes" id="UP000295560">
    <property type="component" value="Unassembled WGS sequence"/>
</dbReference>
<comment type="caution">
    <text evidence="1">The sequence shown here is derived from an EMBL/GenBank/DDBJ whole genome shotgun (WGS) entry which is preliminary data.</text>
</comment>
<protein>
    <recommendedName>
        <fullName evidence="3">Deazaflavin-dependent oxidoreductase (Nitroreductase family)</fullName>
    </recommendedName>
</protein>
<dbReference type="InterPro" id="IPR012349">
    <property type="entry name" value="Split_barrel_FMN-bd"/>
</dbReference>
<dbReference type="OrthoDB" id="3292498at2"/>
<evidence type="ECO:0000313" key="1">
    <source>
        <dbReference type="EMBL" id="TCK26219.1"/>
    </source>
</evidence>
<gene>
    <name evidence="1" type="ORF">EV378_2048</name>
</gene>
<evidence type="ECO:0000313" key="2">
    <source>
        <dbReference type="Proteomes" id="UP000295560"/>
    </source>
</evidence>
<evidence type="ECO:0008006" key="3">
    <source>
        <dbReference type="Google" id="ProtNLM"/>
    </source>
</evidence>
<proteinExistence type="predicted"/>
<reference evidence="1 2" key="1">
    <citation type="submission" date="2019-03" db="EMBL/GenBank/DDBJ databases">
        <title>Sequencing the genomes of 1000 actinobacteria strains.</title>
        <authorList>
            <person name="Klenk H.-P."/>
        </authorList>
    </citation>
    <scope>NUCLEOTIDE SEQUENCE [LARGE SCALE GENOMIC DNA]</scope>
    <source>
        <strain evidence="1 2">DSM 44969</strain>
    </source>
</reference>
<accession>A0A4R1I1C0</accession>
<dbReference type="RefSeq" id="WP_132423139.1">
    <property type="nucleotide sequence ID" value="NZ_SMFZ01000001.1"/>
</dbReference>
<keyword evidence="2" id="KW-1185">Reference proteome</keyword>
<sequence>MITVNRLPRRLVDAVNSRVLALRDHPRLGPWARRRFTTVTYTGRRSGRTFSLPVGYHRDGDAVTITVMLPDAKKWWRNFLGEGGPITLDLDGGRDGHAVARRTARGQVEVAVRLEG</sequence>
<organism evidence="1 2">
    <name type="scientific">Pseudonocardia endophytica</name>
    <dbReference type="NCBI Taxonomy" id="401976"/>
    <lineage>
        <taxon>Bacteria</taxon>
        <taxon>Bacillati</taxon>
        <taxon>Actinomycetota</taxon>
        <taxon>Actinomycetes</taxon>
        <taxon>Pseudonocardiales</taxon>
        <taxon>Pseudonocardiaceae</taxon>
        <taxon>Pseudonocardia</taxon>
    </lineage>
</organism>
<dbReference type="AlphaFoldDB" id="A0A4R1I1C0"/>
<name>A0A4R1I1C0_PSEEN</name>
<dbReference type="EMBL" id="SMFZ01000001">
    <property type="protein sequence ID" value="TCK26219.1"/>
    <property type="molecule type" value="Genomic_DNA"/>
</dbReference>
<dbReference type="Gene3D" id="2.30.110.10">
    <property type="entry name" value="Electron Transport, Fmn-binding Protein, Chain A"/>
    <property type="match status" value="1"/>
</dbReference>